<dbReference type="AlphaFoldDB" id="A0AAV3AII8"/>
<dbReference type="EMBL" id="DYDO01000004">
    <property type="protein sequence ID" value="DBA26304.1"/>
    <property type="molecule type" value="Genomic_DNA"/>
</dbReference>
<evidence type="ECO:0000256" key="1">
    <source>
        <dbReference type="SAM" id="MobiDB-lite"/>
    </source>
</evidence>
<gene>
    <name evidence="2" type="ORF">GDO54_010583</name>
</gene>
<evidence type="ECO:0000313" key="2">
    <source>
        <dbReference type="EMBL" id="DBA26304.1"/>
    </source>
</evidence>
<dbReference type="Proteomes" id="UP001181693">
    <property type="component" value="Unassembled WGS sequence"/>
</dbReference>
<accession>A0AAV3AII8</accession>
<comment type="caution">
    <text evidence="2">The sequence shown here is derived from an EMBL/GenBank/DDBJ whole genome shotgun (WGS) entry which is preliminary data.</text>
</comment>
<proteinExistence type="predicted"/>
<organism evidence="2 3">
    <name type="scientific">Pyxicephalus adspersus</name>
    <name type="common">African bullfrog</name>
    <dbReference type="NCBI Taxonomy" id="30357"/>
    <lineage>
        <taxon>Eukaryota</taxon>
        <taxon>Metazoa</taxon>
        <taxon>Chordata</taxon>
        <taxon>Craniata</taxon>
        <taxon>Vertebrata</taxon>
        <taxon>Euteleostomi</taxon>
        <taxon>Amphibia</taxon>
        <taxon>Batrachia</taxon>
        <taxon>Anura</taxon>
        <taxon>Neobatrachia</taxon>
        <taxon>Ranoidea</taxon>
        <taxon>Pyxicephalidae</taxon>
        <taxon>Pyxicephalinae</taxon>
        <taxon>Pyxicephalus</taxon>
    </lineage>
</organism>
<sequence length="81" mass="8867">MLPAMVGGKPPQRNTFCTIPSSFTFSGHVKLLLRVSVFGRVSSSTVLHQPCVRKSFALQRPQDSKLLRPGSSRPGQKMGNQ</sequence>
<keyword evidence="3" id="KW-1185">Reference proteome</keyword>
<name>A0AAV3AII8_PYXAD</name>
<reference evidence="2" key="1">
    <citation type="thesis" date="2020" institute="ProQuest LLC" country="789 East Eisenhower Parkway, Ann Arbor, MI, USA">
        <title>Comparative Genomics and Chromosome Evolution.</title>
        <authorList>
            <person name="Mudd A.B."/>
        </authorList>
    </citation>
    <scope>NUCLEOTIDE SEQUENCE</scope>
    <source>
        <strain evidence="2">1538</strain>
        <tissue evidence="2">Blood</tissue>
    </source>
</reference>
<evidence type="ECO:0000313" key="3">
    <source>
        <dbReference type="Proteomes" id="UP001181693"/>
    </source>
</evidence>
<protein>
    <submittedName>
        <fullName evidence="2">Uncharacterized protein</fullName>
    </submittedName>
</protein>
<feature type="region of interest" description="Disordered" evidence="1">
    <location>
        <begin position="62"/>
        <end position="81"/>
    </location>
</feature>